<evidence type="ECO:0000256" key="3">
    <source>
        <dbReference type="SAM" id="MobiDB-lite"/>
    </source>
</evidence>
<dbReference type="PANTHER" id="PTHR10073:SF41">
    <property type="entry name" value="MISMATCH REPAIR PROTEIN, PUTATIVE (AFU_ORTHOLOGUE AFUA_8G05820)-RELATED"/>
    <property type="match status" value="1"/>
</dbReference>
<dbReference type="SMART" id="SM01340">
    <property type="entry name" value="DNA_mis_repair"/>
    <property type="match status" value="1"/>
</dbReference>
<protein>
    <recommendedName>
        <fullName evidence="4">DNA mismatch repair protein S5 domain-containing protein</fullName>
    </recommendedName>
</protein>
<dbReference type="FunFam" id="3.30.565.10:FF:000017">
    <property type="entry name" value="PMS1 homolog 1, mismatch repair system component"/>
    <property type="match status" value="1"/>
</dbReference>
<proteinExistence type="inferred from homology"/>
<feature type="compositionally biased region" description="Polar residues" evidence="3">
    <location>
        <begin position="388"/>
        <end position="430"/>
    </location>
</feature>
<evidence type="ECO:0000313" key="6">
    <source>
        <dbReference type="Proteomes" id="UP000024376"/>
    </source>
</evidence>
<dbReference type="Gene3D" id="3.30.230.10">
    <property type="match status" value="1"/>
</dbReference>
<accession>A0A024S8A0</accession>
<feature type="compositionally biased region" description="Polar residues" evidence="3">
    <location>
        <begin position="447"/>
        <end position="459"/>
    </location>
</feature>
<name>A0A024S8A0_HYPJR</name>
<dbReference type="PROSITE" id="PS00058">
    <property type="entry name" value="DNA_MISMATCH_REPAIR_1"/>
    <property type="match status" value="1"/>
</dbReference>
<evidence type="ECO:0000256" key="1">
    <source>
        <dbReference type="ARBA" id="ARBA00006082"/>
    </source>
</evidence>
<dbReference type="GO" id="GO:0032389">
    <property type="term" value="C:MutLalpha complex"/>
    <property type="evidence" value="ECO:0007669"/>
    <property type="project" value="TreeGrafter"/>
</dbReference>
<gene>
    <name evidence="5" type="ORF">M419DRAFT_130940</name>
</gene>
<dbReference type="Proteomes" id="UP000024376">
    <property type="component" value="Unassembled WGS sequence"/>
</dbReference>
<dbReference type="InterPro" id="IPR013507">
    <property type="entry name" value="DNA_mismatch_S5_2-like"/>
</dbReference>
<feature type="domain" description="DNA mismatch repair protein S5" evidence="4">
    <location>
        <begin position="217"/>
        <end position="363"/>
    </location>
</feature>
<dbReference type="KEGG" id="trr:M419DRAFT_130940"/>
<dbReference type="PANTHER" id="PTHR10073">
    <property type="entry name" value="DNA MISMATCH REPAIR PROTEIN MLH, PMS, MUTL"/>
    <property type="match status" value="1"/>
</dbReference>
<dbReference type="OrthoDB" id="10263226at2759"/>
<dbReference type="Pfam" id="PF01119">
    <property type="entry name" value="DNA_mis_repair"/>
    <property type="match status" value="1"/>
</dbReference>
<feature type="compositionally biased region" description="Polar residues" evidence="3">
    <location>
        <begin position="615"/>
        <end position="629"/>
    </location>
</feature>
<comment type="similarity">
    <text evidence="1">Belongs to the DNA mismatch repair MutL/HexB family.</text>
</comment>
<dbReference type="AlphaFoldDB" id="A0A024S8A0"/>
<organism evidence="5 6">
    <name type="scientific">Hypocrea jecorina (strain ATCC 56765 / BCRC 32924 / NRRL 11460 / Rut C-30)</name>
    <name type="common">Trichoderma reesei</name>
    <dbReference type="NCBI Taxonomy" id="1344414"/>
    <lineage>
        <taxon>Eukaryota</taxon>
        <taxon>Fungi</taxon>
        <taxon>Dikarya</taxon>
        <taxon>Ascomycota</taxon>
        <taxon>Pezizomycotina</taxon>
        <taxon>Sordariomycetes</taxon>
        <taxon>Hypocreomycetidae</taxon>
        <taxon>Hypocreales</taxon>
        <taxon>Hypocreaceae</taxon>
        <taxon>Trichoderma</taxon>
    </lineage>
</organism>
<feature type="region of interest" description="Disordered" evidence="3">
    <location>
        <begin position="382"/>
        <end position="432"/>
    </location>
</feature>
<dbReference type="NCBIfam" id="TIGR00585">
    <property type="entry name" value="mutl"/>
    <property type="match status" value="1"/>
</dbReference>
<dbReference type="GO" id="GO:0140664">
    <property type="term" value="F:ATP-dependent DNA damage sensor activity"/>
    <property type="evidence" value="ECO:0007669"/>
    <property type="project" value="InterPro"/>
</dbReference>
<dbReference type="HOGENOM" id="CLU_011171_3_0_1"/>
<feature type="region of interest" description="Disordered" evidence="3">
    <location>
        <begin position="444"/>
        <end position="467"/>
    </location>
</feature>
<dbReference type="GO" id="GO:0005524">
    <property type="term" value="F:ATP binding"/>
    <property type="evidence" value="ECO:0007669"/>
    <property type="project" value="InterPro"/>
</dbReference>
<dbReference type="Pfam" id="PF13589">
    <property type="entry name" value="HATPase_c_3"/>
    <property type="match status" value="1"/>
</dbReference>
<feature type="region of interest" description="Disordered" evidence="3">
    <location>
        <begin position="558"/>
        <end position="635"/>
    </location>
</feature>
<dbReference type="InterPro" id="IPR036890">
    <property type="entry name" value="HATPase_C_sf"/>
</dbReference>
<feature type="region of interest" description="Disordered" evidence="3">
    <location>
        <begin position="521"/>
        <end position="543"/>
    </location>
</feature>
<dbReference type="SUPFAM" id="SSF55874">
    <property type="entry name" value="ATPase domain of HSP90 chaperone/DNA topoisomerase II/histidine kinase"/>
    <property type="match status" value="1"/>
</dbReference>
<dbReference type="GO" id="GO:0061982">
    <property type="term" value="P:meiosis I cell cycle process"/>
    <property type="evidence" value="ECO:0007669"/>
    <property type="project" value="UniProtKB-ARBA"/>
</dbReference>
<sequence>MPISALPQSTVRLLGSSVIINTPCDVVKELLDNAIDAGASFVEISISSNYLDTIRVRDDGRGIDVDDFGSLGRQAHTSKLTSFEELGVVARETLGFRGEALAAINTLGSVTVTTRTMNDVVASRLQLKAAVGGVDNRQPVSAPVGTTVQVAKLFENMPPRKQYLLKYSAKYIQSTKDLLKGYAFARPDVRLSFKVLGEATSCWSYAPTCAAGAKEAALQMFGAALANSCIHVSRNSGCDQATSTYSHQRTSEVFILEALIPKPSFDVQAIKGKGIYLSVDSRPISSSRGLGKRITSILKAALNRVAGSGELFASIPTPFMQLNIRCPPYSYDANVTPLKDDVLFANENNIIACFEGMCQKTYPQTSIEDPFLTQRPVDHRSDAGAVTSDIQAPDSPSSSRLLDTTDQATAHNEPSHNDPTTDQDGASSLLPTEPCAQDAKSLVAMRTSRTVNMARTDSNSTDEEGTANSLDIQVPLSLMNATPVPAQRANVSSRIPRKCASENIERYLLSRKNDAFQIATDETATKRSQHPPTSTEGVSGRMPLQPLTESMLNALNNQADSESDTMSAESEISDPTHGAHRMPTDWPTPPSSGNLRNGRHLNSPFMPPTRAPQRDSPTGNHASAPSQSRLRAPENRRVIPFRLPGQNRIQRHVAHERPGQRVGSRATAYSTAEEAYSRPDAQRVQGNRQRDITNRTMMQVSELASRSQTRQHVSQLHPSLQAPGPQSRMVQTSLMNSLSSGVTSPTPDTAQYGLSAGNGVLRTWTPDVFGDTQRDIASPARVMSSMEDSRLYLIKRRRSQARHGIARRLSTRRLPLEVIPPQLTVQNASTSLRASLRKVKSLARRARLVGYDVVPGHWGQGIEFESMEEADKVEKGLQHAVEAWKHTQDQDLDVEYTLRSAAKGKGVCI</sequence>
<dbReference type="InterPro" id="IPR014721">
    <property type="entry name" value="Ribsml_uS5_D2-typ_fold_subgr"/>
</dbReference>
<feature type="region of interest" description="Disordered" evidence="3">
    <location>
        <begin position="655"/>
        <end position="687"/>
    </location>
</feature>
<evidence type="ECO:0000256" key="2">
    <source>
        <dbReference type="ARBA" id="ARBA00022763"/>
    </source>
</evidence>
<feature type="compositionally biased region" description="Polar residues" evidence="3">
    <location>
        <begin position="706"/>
        <end position="718"/>
    </location>
</feature>
<keyword evidence="2" id="KW-0227">DNA damage</keyword>
<evidence type="ECO:0000313" key="5">
    <source>
        <dbReference type="EMBL" id="ETS01318.1"/>
    </source>
</evidence>
<feature type="compositionally biased region" description="Polar residues" evidence="3">
    <location>
        <begin position="558"/>
        <end position="570"/>
    </location>
</feature>
<dbReference type="InterPro" id="IPR038973">
    <property type="entry name" value="MutL/Mlh/Pms-like"/>
</dbReference>
<dbReference type="InterPro" id="IPR020568">
    <property type="entry name" value="Ribosomal_Su5_D2-typ_SF"/>
</dbReference>
<feature type="region of interest" description="Disordered" evidence="3">
    <location>
        <begin position="706"/>
        <end position="729"/>
    </location>
</feature>
<dbReference type="SUPFAM" id="SSF54211">
    <property type="entry name" value="Ribosomal protein S5 domain 2-like"/>
    <property type="match status" value="1"/>
</dbReference>
<dbReference type="Gene3D" id="3.30.565.10">
    <property type="entry name" value="Histidine kinase-like ATPase, C-terminal domain"/>
    <property type="match status" value="1"/>
</dbReference>
<dbReference type="GO" id="GO:0016887">
    <property type="term" value="F:ATP hydrolysis activity"/>
    <property type="evidence" value="ECO:0007669"/>
    <property type="project" value="InterPro"/>
</dbReference>
<dbReference type="EMBL" id="KI911149">
    <property type="protein sequence ID" value="ETS01318.1"/>
    <property type="molecule type" value="Genomic_DNA"/>
</dbReference>
<dbReference type="InterPro" id="IPR014762">
    <property type="entry name" value="DNA_mismatch_repair_CS"/>
</dbReference>
<evidence type="ECO:0000259" key="4">
    <source>
        <dbReference type="SMART" id="SM01340"/>
    </source>
</evidence>
<dbReference type="GO" id="GO:0006298">
    <property type="term" value="P:mismatch repair"/>
    <property type="evidence" value="ECO:0007669"/>
    <property type="project" value="InterPro"/>
</dbReference>
<dbReference type="GO" id="GO:0030983">
    <property type="term" value="F:mismatched DNA binding"/>
    <property type="evidence" value="ECO:0007669"/>
    <property type="project" value="InterPro"/>
</dbReference>
<dbReference type="InterPro" id="IPR002099">
    <property type="entry name" value="MutL/Mlh/PMS"/>
</dbReference>
<reference evidence="6" key="1">
    <citation type="journal article" date="2013" name="Ind. Biotechnol.">
        <title>Comparative genomics analysis of Trichoderma reesei strains.</title>
        <authorList>
            <person name="Koike H."/>
            <person name="Aerts A."/>
            <person name="LaButti K."/>
            <person name="Grigoriev I.V."/>
            <person name="Baker S.E."/>
        </authorList>
    </citation>
    <scope>NUCLEOTIDE SEQUENCE [LARGE SCALE GENOMIC DNA]</scope>
    <source>
        <strain evidence="6">ATCC 56765 / BCRC 32924 / NRRL 11460 / Rut C-30</strain>
    </source>
</reference>